<dbReference type="GO" id="GO:0005634">
    <property type="term" value="C:nucleus"/>
    <property type="evidence" value="ECO:0007669"/>
    <property type="project" value="TreeGrafter"/>
</dbReference>
<dbReference type="GO" id="GO:0030496">
    <property type="term" value="C:midbody"/>
    <property type="evidence" value="ECO:0007669"/>
    <property type="project" value="TreeGrafter"/>
</dbReference>
<organism evidence="2 3">
    <name type="scientific">Salvator merianae</name>
    <name type="common">Argentine black and white tegu</name>
    <name type="synonym">Tupinambis merianae</name>
    <dbReference type="NCBI Taxonomy" id="96440"/>
    <lineage>
        <taxon>Eukaryota</taxon>
        <taxon>Metazoa</taxon>
        <taxon>Chordata</taxon>
        <taxon>Craniata</taxon>
        <taxon>Vertebrata</taxon>
        <taxon>Euteleostomi</taxon>
        <taxon>Lepidosauria</taxon>
        <taxon>Squamata</taxon>
        <taxon>Bifurcata</taxon>
        <taxon>Unidentata</taxon>
        <taxon>Episquamata</taxon>
        <taxon>Laterata</taxon>
        <taxon>Teiioidea</taxon>
        <taxon>Teiidae</taxon>
        <taxon>Salvator</taxon>
    </lineage>
</organism>
<feature type="compositionally biased region" description="Polar residues" evidence="1">
    <location>
        <begin position="208"/>
        <end position="221"/>
    </location>
</feature>
<dbReference type="InterPro" id="IPR026618">
    <property type="entry name" value="MPLKIP-like_vertebrate"/>
</dbReference>
<evidence type="ECO:0000313" key="3">
    <source>
        <dbReference type="Proteomes" id="UP000694421"/>
    </source>
</evidence>
<dbReference type="Proteomes" id="UP000694421">
    <property type="component" value="Unplaced"/>
</dbReference>
<dbReference type="InterPro" id="IPR028265">
    <property type="entry name" value="TTDN1/SICKLE"/>
</dbReference>
<dbReference type="Ensembl" id="ENSSMRT00000028884.1">
    <property type="protein sequence ID" value="ENSSMRP00000024663.1"/>
    <property type="gene ID" value="ENSSMRG00000019075.1"/>
</dbReference>
<proteinExistence type="predicted"/>
<accession>A0A8D0E0Y9</accession>
<protein>
    <submittedName>
        <fullName evidence="2">M-phase specific PLK1 interacting protein</fullName>
    </submittedName>
</protein>
<dbReference type="Pfam" id="PF15502">
    <property type="entry name" value="MPLKIP"/>
    <property type="match status" value="1"/>
</dbReference>
<reference evidence="2" key="1">
    <citation type="submission" date="2025-08" db="UniProtKB">
        <authorList>
            <consortium name="Ensembl"/>
        </authorList>
    </citation>
    <scope>IDENTIFICATION</scope>
</reference>
<reference evidence="2" key="2">
    <citation type="submission" date="2025-09" db="UniProtKB">
        <authorList>
            <consortium name="Ensembl"/>
        </authorList>
    </citation>
    <scope>IDENTIFICATION</scope>
</reference>
<name>A0A8D0E0Y9_SALMN</name>
<keyword evidence="3" id="KW-1185">Reference proteome</keyword>
<feature type="region of interest" description="Disordered" evidence="1">
    <location>
        <begin position="81"/>
        <end position="231"/>
    </location>
</feature>
<evidence type="ECO:0000256" key="1">
    <source>
        <dbReference type="SAM" id="MobiDB-lite"/>
    </source>
</evidence>
<dbReference type="GO" id="GO:0005813">
    <property type="term" value="C:centrosome"/>
    <property type="evidence" value="ECO:0007669"/>
    <property type="project" value="TreeGrafter"/>
</dbReference>
<dbReference type="AlphaFoldDB" id="A0A8D0E0Y9"/>
<dbReference type="GeneTree" id="ENSGT00390000002582"/>
<dbReference type="PANTHER" id="PTHR22446">
    <property type="entry name" value="M-PHASE-SPECIFIC PLK1-INTERACTING PROTEIN"/>
    <property type="match status" value="1"/>
</dbReference>
<sequence length="279" mass="29958">MSSIATAETIRAVFLPPSPRSPAELLFARNDRRTGAGSASRRRHQERAAGGFPRRTELTSSEGYLAAGGVGAGRPRAAAMYRQNFWPPTPPYSGGGGSFRSPPSGGGAGGPVPPSPQGYHRSPYQTPPPPPGHRARPYDVPARSPFFPGEDGGRFGGPSPPAAQTPRRPHSASPRYSTPYSGGRRSSGGAFHPQHQSFKQPPSGGYQRLNQGSPRTSTPFGTPQGRDKRICNDDVENYYKSSMLEDPWAGLEPVSVTDVNKQFNSEQTTYTGKKGRYFS</sequence>
<feature type="compositionally biased region" description="Gly residues" evidence="1">
    <location>
        <begin position="93"/>
        <end position="110"/>
    </location>
</feature>
<dbReference type="PANTHER" id="PTHR22446:SF3">
    <property type="entry name" value="M-PHASE-SPECIFIC PLK1-INTERACTING PROTEIN"/>
    <property type="match status" value="1"/>
</dbReference>
<feature type="region of interest" description="Disordered" evidence="1">
    <location>
        <begin position="15"/>
        <end position="63"/>
    </location>
</feature>
<evidence type="ECO:0000313" key="2">
    <source>
        <dbReference type="Ensembl" id="ENSSMRP00000024663.1"/>
    </source>
</evidence>